<accession>A0A816FY99</accession>
<evidence type="ECO:0000313" key="3">
    <source>
        <dbReference type="Proteomes" id="UP000663829"/>
    </source>
</evidence>
<gene>
    <name evidence="1" type="ORF">GPM918_LOCUS46207</name>
    <name evidence="2" type="ORF">SRO942_LOCUS49871</name>
</gene>
<evidence type="ECO:0000313" key="1">
    <source>
        <dbReference type="EMBL" id="CAF1667682.1"/>
    </source>
</evidence>
<comment type="caution">
    <text evidence="1">The sequence shown here is derived from an EMBL/GenBank/DDBJ whole genome shotgun (WGS) entry which is preliminary data.</text>
</comment>
<dbReference type="EMBL" id="CAJOBC010136853">
    <property type="protein sequence ID" value="CAF4631692.1"/>
    <property type="molecule type" value="Genomic_DNA"/>
</dbReference>
<organism evidence="1 3">
    <name type="scientific">Didymodactylos carnosus</name>
    <dbReference type="NCBI Taxonomy" id="1234261"/>
    <lineage>
        <taxon>Eukaryota</taxon>
        <taxon>Metazoa</taxon>
        <taxon>Spiralia</taxon>
        <taxon>Gnathifera</taxon>
        <taxon>Rotifera</taxon>
        <taxon>Eurotatoria</taxon>
        <taxon>Bdelloidea</taxon>
        <taxon>Philodinida</taxon>
        <taxon>Philodinidae</taxon>
        <taxon>Didymodactylos</taxon>
    </lineage>
</organism>
<protein>
    <recommendedName>
        <fullName evidence="4">F-box domain-containing protein</fullName>
    </recommendedName>
</protein>
<dbReference type="Proteomes" id="UP000681722">
    <property type="component" value="Unassembled WGS sequence"/>
</dbReference>
<keyword evidence="3" id="KW-1185">Reference proteome</keyword>
<sequence>MFNSYIGLNDFPDGTLLIILKTLNDIQVFYSLHGADQRLNKIIQDPIFTSHLTFVKLLSDNFIDLISSNNMLLNRFCLQILPEIYDKIKWLDLDLESSFMKLILRAIDYPNLDTLGLYNIDEKSAPDLFTDR</sequence>
<evidence type="ECO:0000313" key="2">
    <source>
        <dbReference type="EMBL" id="CAF4631692.1"/>
    </source>
</evidence>
<dbReference type="Proteomes" id="UP000663829">
    <property type="component" value="Unassembled WGS sequence"/>
</dbReference>
<dbReference type="EMBL" id="CAJNOQ010059235">
    <property type="protein sequence ID" value="CAF1667682.1"/>
    <property type="molecule type" value="Genomic_DNA"/>
</dbReference>
<name>A0A816FY99_9BILA</name>
<evidence type="ECO:0008006" key="4">
    <source>
        <dbReference type="Google" id="ProtNLM"/>
    </source>
</evidence>
<dbReference type="OrthoDB" id="10020844at2759"/>
<proteinExistence type="predicted"/>
<reference evidence="1" key="1">
    <citation type="submission" date="2021-02" db="EMBL/GenBank/DDBJ databases">
        <authorList>
            <person name="Nowell W R."/>
        </authorList>
    </citation>
    <scope>NUCLEOTIDE SEQUENCE</scope>
</reference>
<dbReference type="AlphaFoldDB" id="A0A816FY99"/>